<dbReference type="Pfam" id="PF14603">
    <property type="entry name" value="hSH3"/>
    <property type="match status" value="1"/>
</dbReference>
<evidence type="ECO:0000313" key="7">
    <source>
        <dbReference type="EMBL" id="TWW58093.1"/>
    </source>
</evidence>
<dbReference type="GO" id="GO:0007229">
    <property type="term" value="P:integrin-mediated signaling pathway"/>
    <property type="evidence" value="ECO:0007669"/>
    <property type="project" value="InterPro"/>
</dbReference>
<feature type="compositionally biased region" description="Pro residues" evidence="4">
    <location>
        <begin position="718"/>
        <end position="728"/>
    </location>
</feature>
<evidence type="ECO:0000256" key="3">
    <source>
        <dbReference type="PROSITE-ProRule" id="PRU00192"/>
    </source>
</evidence>
<feature type="region of interest" description="Disordered" evidence="4">
    <location>
        <begin position="715"/>
        <end position="767"/>
    </location>
</feature>
<organism evidence="7 8">
    <name type="scientific">Takifugu flavidus</name>
    <name type="common">sansaifugu</name>
    <dbReference type="NCBI Taxonomy" id="433684"/>
    <lineage>
        <taxon>Eukaryota</taxon>
        <taxon>Metazoa</taxon>
        <taxon>Chordata</taxon>
        <taxon>Craniata</taxon>
        <taxon>Vertebrata</taxon>
        <taxon>Euteleostomi</taxon>
        <taxon>Actinopterygii</taxon>
        <taxon>Neopterygii</taxon>
        <taxon>Teleostei</taxon>
        <taxon>Neoteleostei</taxon>
        <taxon>Acanthomorphata</taxon>
        <taxon>Eupercaria</taxon>
        <taxon>Tetraodontiformes</taxon>
        <taxon>Tetradontoidea</taxon>
        <taxon>Tetraodontidae</taxon>
        <taxon>Takifugu</taxon>
    </lineage>
</organism>
<feature type="domain" description="SH3" evidence="6">
    <location>
        <begin position="641"/>
        <end position="703"/>
    </location>
</feature>
<dbReference type="GO" id="GO:0050852">
    <property type="term" value="P:T cell receptor signaling pathway"/>
    <property type="evidence" value="ECO:0007669"/>
    <property type="project" value="TreeGrafter"/>
</dbReference>
<evidence type="ECO:0000259" key="5">
    <source>
        <dbReference type="PROSITE" id="PS01179"/>
    </source>
</evidence>
<accession>A0A5C6MSZ9</accession>
<keyword evidence="8" id="KW-1185">Reference proteome</keyword>
<comment type="caution">
    <text evidence="7">The sequence shown here is derived from an EMBL/GenBank/DDBJ whole genome shotgun (WGS) entry which is preliminary data.</text>
</comment>
<dbReference type="PANTHER" id="PTHR16830">
    <property type="entry name" value="SH2 CONTAINING ADAPTOR PRAM-1 RELATED"/>
    <property type="match status" value="1"/>
</dbReference>
<gene>
    <name evidence="7" type="ORF">D4764_07G0008120</name>
</gene>
<dbReference type="InterPro" id="IPR036028">
    <property type="entry name" value="SH3-like_dom_sf"/>
</dbReference>
<feature type="region of interest" description="Disordered" evidence="4">
    <location>
        <begin position="346"/>
        <end position="374"/>
    </location>
</feature>
<dbReference type="GO" id="GO:0005886">
    <property type="term" value="C:plasma membrane"/>
    <property type="evidence" value="ECO:0007669"/>
    <property type="project" value="InterPro"/>
</dbReference>
<dbReference type="InterPro" id="IPR029294">
    <property type="entry name" value="hSH3"/>
</dbReference>
<keyword evidence="2" id="KW-0597">Phosphoprotein</keyword>
<dbReference type="PANTHER" id="PTHR16830:SF19">
    <property type="entry name" value="FYN-BINDING PROTEIN-LIKE-RELATED"/>
    <property type="match status" value="1"/>
</dbReference>
<feature type="compositionally biased region" description="Low complexity" evidence="4">
    <location>
        <begin position="408"/>
        <end position="420"/>
    </location>
</feature>
<dbReference type="Gene3D" id="2.30.30.40">
    <property type="entry name" value="SH3 Domains"/>
    <property type="match status" value="2"/>
</dbReference>
<dbReference type="InterPro" id="IPR001452">
    <property type="entry name" value="SH3_domain"/>
</dbReference>
<feature type="region of interest" description="Disordered" evidence="4">
    <location>
        <begin position="390"/>
        <end position="458"/>
    </location>
</feature>
<dbReference type="FunFam" id="2.30.30.40:FF:000307">
    <property type="entry name" value="Predicted protein"/>
    <property type="match status" value="1"/>
</dbReference>
<dbReference type="PROSITE" id="PS01179">
    <property type="entry name" value="PID"/>
    <property type="match status" value="1"/>
</dbReference>
<keyword evidence="1 3" id="KW-0728">SH3 domain</keyword>
<feature type="region of interest" description="Disordered" evidence="4">
    <location>
        <begin position="245"/>
        <end position="270"/>
    </location>
</feature>
<feature type="domain" description="PID" evidence="5">
    <location>
        <begin position="13"/>
        <end position="100"/>
    </location>
</feature>
<reference evidence="7 8" key="1">
    <citation type="submission" date="2019-04" db="EMBL/GenBank/DDBJ databases">
        <title>Chromosome genome assembly for Takifugu flavidus.</title>
        <authorList>
            <person name="Xiao S."/>
        </authorList>
    </citation>
    <scope>NUCLEOTIDE SEQUENCE [LARGE SCALE GENOMIC DNA]</scope>
    <source>
        <strain evidence="7">HTHZ2018</strain>
        <tissue evidence="7">Muscle</tissue>
    </source>
</reference>
<evidence type="ECO:0000259" key="6">
    <source>
        <dbReference type="PROSITE" id="PS50002"/>
    </source>
</evidence>
<dbReference type="SMART" id="SM00326">
    <property type="entry name" value="SH3"/>
    <property type="match status" value="1"/>
</dbReference>
<dbReference type="EMBL" id="RHFK02000020">
    <property type="protein sequence ID" value="TWW58093.1"/>
    <property type="molecule type" value="Genomic_DNA"/>
</dbReference>
<dbReference type="SUPFAM" id="SSF50729">
    <property type="entry name" value="PH domain-like"/>
    <property type="match status" value="1"/>
</dbReference>
<protein>
    <submittedName>
        <fullName evidence="7">Disabled-like protein 2</fullName>
    </submittedName>
</protein>
<dbReference type="InterPro" id="IPR006020">
    <property type="entry name" value="PTB/PI_dom"/>
</dbReference>
<name>A0A5C6MSZ9_9TELE</name>
<dbReference type="InterPro" id="IPR043443">
    <property type="entry name" value="FYB1/2-like"/>
</dbReference>
<proteinExistence type="predicted"/>
<evidence type="ECO:0000256" key="4">
    <source>
        <dbReference type="SAM" id="MobiDB-lite"/>
    </source>
</evidence>
<dbReference type="SUPFAM" id="SSF50044">
    <property type="entry name" value="SH3-domain"/>
    <property type="match status" value="2"/>
</dbReference>
<dbReference type="PROSITE" id="PS50002">
    <property type="entry name" value="SH3"/>
    <property type="match status" value="1"/>
</dbReference>
<dbReference type="Proteomes" id="UP000324091">
    <property type="component" value="Chromosome 7"/>
</dbReference>
<feature type="non-terminal residue" evidence="7">
    <location>
        <position position="832"/>
    </location>
</feature>
<dbReference type="Pfam" id="PF07653">
    <property type="entry name" value="SH3_2"/>
    <property type="match status" value="1"/>
</dbReference>
<evidence type="ECO:0000313" key="8">
    <source>
        <dbReference type="Proteomes" id="UP000324091"/>
    </source>
</evidence>
<dbReference type="Gene3D" id="2.30.29.30">
    <property type="entry name" value="Pleckstrin-homology domain (PH domain)/Phosphotyrosine-binding domain (PTB)"/>
    <property type="match status" value="1"/>
</dbReference>
<feature type="region of interest" description="Disordered" evidence="4">
    <location>
        <begin position="289"/>
        <end position="317"/>
    </location>
</feature>
<sequence>MCWDSMMKLKGCEAAARRQGKHKLRVWLNVSSSGLKILDERTGALLYDHDRGRISSLRKDDSDPRALAYVYETQDGYSLFYIKMANLAGPVLADIDVVCQGMNLETHEEPSEEPTQTGSLLLLENVPGPPVEGSVLEEKFSPQPPTEQPNQVSPSCELMEVFTIPMPSQSFCDNQPIQPVSMQPTFSNSQILSIFPQHPVGGTPYSPPPYPPTAMAWAQQGLLANRWPSPAVAACPTLPTGLWGNSGVQPEAQGRHPGVVNGGITPHTPALNVESVDVKSLKAMFTSKAGASDTSFQPPQPGYGRASLPVGKGNSAHHRLSPLLLSPPMAGPGPVRLPNEEPVVPSIPARPASFPRPPLNPGLRPGLQPADASKVKQTGEMLQNLMLRQQRPPGTKPLLPGTKPPSSPAQSPVAAFSPSPRQSPRPKISADVSPLRRPLPPDGALPLKPKRPPNVNLKPFLRFKRGSSLPDQRQRDEIVVIVKENILKRMNFSPFLPAGSPFPPDRKLSLPATMSPPKLPHRHTKPSRLPRQVASIDMDNNLTYDDIGSLEQSESCSGSSHCIDGVRSTSPKGNFDPVKSEISSLYHTLYDTEDVYESIEEDQVETNQVTSEGKKEALRKDQQRKMENEFKKIFQLPEEVEVLHIARVRHDWYGEGKLDLSVRQDEKVEILRVKDNPGGKWLARSLTGNYGYISNTCVDIDYEAVKRKFQYRVDLTQLPPPPPDPPQMPNMKSYNRDSANEDEDDYDDIQQPGEDFPPPPPDIRTDPKLEKELRKKFKYEGPLRTLHTMMVDPNGIIKKLGGKDLPVIRGEIVDVIQFTSSKKVLCCNQYGK</sequence>
<dbReference type="GO" id="GO:0072659">
    <property type="term" value="P:protein localization to plasma membrane"/>
    <property type="evidence" value="ECO:0007669"/>
    <property type="project" value="TreeGrafter"/>
</dbReference>
<dbReference type="AlphaFoldDB" id="A0A5C6MSZ9"/>
<evidence type="ECO:0000256" key="1">
    <source>
        <dbReference type="ARBA" id="ARBA00022443"/>
    </source>
</evidence>
<dbReference type="InterPro" id="IPR011993">
    <property type="entry name" value="PH-like_dom_sf"/>
</dbReference>
<evidence type="ECO:0000256" key="2">
    <source>
        <dbReference type="ARBA" id="ARBA00022553"/>
    </source>
</evidence>